<keyword evidence="2" id="KW-1133">Transmembrane helix</keyword>
<dbReference type="STRING" id="1121455.SAMN02745728_02134"/>
<gene>
    <name evidence="3" type="ORF">SAMN02745728_02134</name>
</gene>
<name>A0A1M7TK17_9BACT</name>
<dbReference type="EMBL" id="FRDI01000014">
    <property type="protein sequence ID" value="SHN71060.1"/>
    <property type="molecule type" value="Genomic_DNA"/>
</dbReference>
<feature type="transmembrane region" description="Helical" evidence="2">
    <location>
        <begin position="86"/>
        <end position="105"/>
    </location>
</feature>
<dbReference type="RefSeq" id="WP_072697809.1">
    <property type="nucleotide sequence ID" value="NZ_FRDI01000014.1"/>
</dbReference>
<reference evidence="3 4" key="1">
    <citation type="submission" date="2016-12" db="EMBL/GenBank/DDBJ databases">
        <authorList>
            <person name="Song W.-J."/>
            <person name="Kurnit D.M."/>
        </authorList>
    </citation>
    <scope>NUCLEOTIDE SEQUENCE [LARGE SCALE GENOMIC DNA]</scope>
    <source>
        <strain evidence="3 4">DSM 11393</strain>
    </source>
</reference>
<sequence>MALLKTKQSKTLWFSAFISLLACAFCLFNIYLHTPEAAKTASLFCPTNGCVLFEDFTVFDISLWFIGAVVFLILCLLSLKGSRRLVLFFSGLALLLDCFLLFLLIVTSPCVSCLAVALFFALIYIHTRYNSPEYIHGGFKFGVLFIFWSFLFVANIFSAIEESLGSWVITGSKEAEIKLYFSPTCPACIDALTGLATNTKVAFLPVAKDKQDKEIILRLREELNNGADLLTGLRNAHASQIKPELNFFDNLYYSFQLYRNRAYSMRVGDHSLPLMVVNNIPALLVNSDSLSVTPPPVTESSTGNNTTPQTSLGTNQFEETELLYTPLQSTNNSSTNGTARTNGGISRNSVSEQNELSRLFNSEGLGNCQDTVGAIPCPPVGQP</sequence>
<accession>A0A1M7TK17</accession>
<feature type="transmembrane region" description="Helical" evidence="2">
    <location>
        <begin position="12"/>
        <end position="32"/>
    </location>
</feature>
<keyword evidence="2" id="KW-0812">Transmembrane</keyword>
<keyword evidence="2" id="KW-0472">Membrane</keyword>
<feature type="region of interest" description="Disordered" evidence="1">
    <location>
        <begin position="291"/>
        <end position="312"/>
    </location>
</feature>
<evidence type="ECO:0000313" key="4">
    <source>
        <dbReference type="Proteomes" id="UP000186469"/>
    </source>
</evidence>
<evidence type="ECO:0000256" key="1">
    <source>
        <dbReference type="SAM" id="MobiDB-lite"/>
    </source>
</evidence>
<keyword evidence="4" id="KW-1185">Reference proteome</keyword>
<dbReference type="Proteomes" id="UP000186469">
    <property type="component" value="Unassembled WGS sequence"/>
</dbReference>
<organism evidence="3 4">
    <name type="scientific">Desulfovibrio litoralis DSM 11393</name>
    <dbReference type="NCBI Taxonomy" id="1121455"/>
    <lineage>
        <taxon>Bacteria</taxon>
        <taxon>Pseudomonadati</taxon>
        <taxon>Thermodesulfobacteriota</taxon>
        <taxon>Desulfovibrionia</taxon>
        <taxon>Desulfovibrionales</taxon>
        <taxon>Desulfovibrionaceae</taxon>
        <taxon>Desulfovibrio</taxon>
    </lineage>
</organism>
<feature type="transmembrane region" description="Helical" evidence="2">
    <location>
        <begin position="61"/>
        <end position="79"/>
    </location>
</feature>
<dbReference type="OrthoDB" id="5455096at2"/>
<feature type="transmembrane region" description="Helical" evidence="2">
    <location>
        <begin position="141"/>
        <end position="160"/>
    </location>
</feature>
<dbReference type="AlphaFoldDB" id="A0A1M7TK17"/>
<protein>
    <submittedName>
        <fullName evidence="3">Uncharacterized protein</fullName>
    </submittedName>
</protein>
<evidence type="ECO:0000256" key="2">
    <source>
        <dbReference type="SAM" id="Phobius"/>
    </source>
</evidence>
<feature type="transmembrane region" description="Helical" evidence="2">
    <location>
        <begin position="111"/>
        <end position="129"/>
    </location>
</feature>
<proteinExistence type="predicted"/>
<dbReference type="PROSITE" id="PS51257">
    <property type="entry name" value="PROKAR_LIPOPROTEIN"/>
    <property type="match status" value="1"/>
</dbReference>
<evidence type="ECO:0000313" key="3">
    <source>
        <dbReference type="EMBL" id="SHN71060.1"/>
    </source>
</evidence>
<feature type="region of interest" description="Disordered" evidence="1">
    <location>
        <begin position="326"/>
        <end position="350"/>
    </location>
</feature>